<dbReference type="EMBL" id="AKHW03000179">
    <property type="protein sequence ID" value="KYO48751.1"/>
    <property type="molecule type" value="Genomic_DNA"/>
</dbReference>
<evidence type="ECO:0000313" key="1">
    <source>
        <dbReference type="EMBL" id="KYO48751.1"/>
    </source>
</evidence>
<accession>A0A151PI25</accession>
<protein>
    <submittedName>
        <fullName evidence="1">Uncharacterized protein</fullName>
    </submittedName>
</protein>
<reference evidence="1 2" key="1">
    <citation type="journal article" date="2012" name="Genome Biol.">
        <title>Sequencing three crocodilian genomes to illuminate the evolution of archosaurs and amniotes.</title>
        <authorList>
            <person name="St John J.A."/>
            <person name="Braun E.L."/>
            <person name="Isberg S.R."/>
            <person name="Miles L.G."/>
            <person name="Chong A.Y."/>
            <person name="Gongora J."/>
            <person name="Dalzell P."/>
            <person name="Moran C."/>
            <person name="Bed'hom B."/>
            <person name="Abzhanov A."/>
            <person name="Burgess S.C."/>
            <person name="Cooksey A.M."/>
            <person name="Castoe T.A."/>
            <person name="Crawford N.G."/>
            <person name="Densmore L.D."/>
            <person name="Drew J.C."/>
            <person name="Edwards S.V."/>
            <person name="Faircloth B.C."/>
            <person name="Fujita M.K."/>
            <person name="Greenwold M.J."/>
            <person name="Hoffmann F.G."/>
            <person name="Howard J.M."/>
            <person name="Iguchi T."/>
            <person name="Janes D.E."/>
            <person name="Khan S.Y."/>
            <person name="Kohno S."/>
            <person name="de Koning A.J."/>
            <person name="Lance S.L."/>
            <person name="McCarthy F.M."/>
            <person name="McCormack J.E."/>
            <person name="Merchant M.E."/>
            <person name="Peterson D.G."/>
            <person name="Pollock D.D."/>
            <person name="Pourmand N."/>
            <person name="Raney B.J."/>
            <person name="Roessler K.A."/>
            <person name="Sanford J.R."/>
            <person name="Sawyer R.H."/>
            <person name="Schmidt C.J."/>
            <person name="Triplett E.W."/>
            <person name="Tuberville T.D."/>
            <person name="Venegas-Anaya M."/>
            <person name="Howard J.T."/>
            <person name="Jarvis E.D."/>
            <person name="Guillette L.J.Jr."/>
            <person name="Glenn T.C."/>
            <person name="Green R.E."/>
            <person name="Ray D.A."/>
        </authorList>
    </citation>
    <scope>NUCLEOTIDE SEQUENCE [LARGE SCALE GENOMIC DNA]</scope>
    <source>
        <strain evidence="1">KSC_2009_1</strain>
    </source>
</reference>
<gene>
    <name evidence="1" type="ORF">Y1Q_0004125</name>
</gene>
<evidence type="ECO:0000313" key="2">
    <source>
        <dbReference type="Proteomes" id="UP000050525"/>
    </source>
</evidence>
<proteinExistence type="predicted"/>
<sequence>MPRRQKILKNEALAAQLVNMPYPRLDSRVKRRGNFFLREIGSTVLCGNAEHSLIKESNSSCNGHVHKGSCWLVSQQDVIWLGSLVTRDELKMRKVSYTAEVDTSSSELSGPPAWLSYISICNLQHGRCVSMSNCL</sequence>
<dbReference type="AlphaFoldDB" id="A0A151PI25"/>
<name>A0A151PI25_ALLMI</name>
<organism evidence="1 2">
    <name type="scientific">Alligator mississippiensis</name>
    <name type="common">American alligator</name>
    <dbReference type="NCBI Taxonomy" id="8496"/>
    <lineage>
        <taxon>Eukaryota</taxon>
        <taxon>Metazoa</taxon>
        <taxon>Chordata</taxon>
        <taxon>Craniata</taxon>
        <taxon>Vertebrata</taxon>
        <taxon>Euteleostomi</taxon>
        <taxon>Archelosauria</taxon>
        <taxon>Archosauria</taxon>
        <taxon>Crocodylia</taxon>
        <taxon>Alligatoridae</taxon>
        <taxon>Alligatorinae</taxon>
        <taxon>Alligator</taxon>
    </lineage>
</organism>
<dbReference type="Proteomes" id="UP000050525">
    <property type="component" value="Unassembled WGS sequence"/>
</dbReference>
<comment type="caution">
    <text evidence="1">The sequence shown here is derived from an EMBL/GenBank/DDBJ whole genome shotgun (WGS) entry which is preliminary data.</text>
</comment>
<keyword evidence="2" id="KW-1185">Reference proteome</keyword>